<dbReference type="EMBL" id="BMAW01112552">
    <property type="protein sequence ID" value="GFT53149.1"/>
    <property type="molecule type" value="Genomic_DNA"/>
</dbReference>
<dbReference type="Proteomes" id="UP000887013">
    <property type="component" value="Unassembled WGS sequence"/>
</dbReference>
<comment type="caution">
    <text evidence="1">The sequence shown here is derived from an EMBL/GenBank/DDBJ whole genome shotgun (WGS) entry which is preliminary data.</text>
</comment>
<protein>
    <submittedName>
        <fullName evidence="1">Uncharacterized protein</fullName>
    </submittedName>
</protein>
<keyword evidence="2" id="KW-1185">Reference proteome</keyword>
<evidence type="ECO:0000313" key="2">
    <source>
        <dbReference type="Proteomes" id="UP000887013"/>
    </source>
</evidence>
<organism evidence="1 2">
    <name type="scientific">Nephila pilipes</name>
    <name type="common">Giant wood spider</name>
    <name type="synonym">Nephila maculata</name>
    <dbReference type="NCBI Taxonomy" id="299642"/>
    <lineage>
        <taxon>Eukaryota</taxon>
        <taxon>Metazoa</taxon>
        <taxon>Ecdysozoa</taxon>
        <taxon>Arthropoda</taxon>
        <taxon>Chelicerata</taxon>
        <taxon>Arachnida</taxon>
        <taxon>Araneae</taxon>
        <taxon>Araneomorphae</taxon>
        <taxon>Entelegynae</taxon>
        <taxon>Araneoidea</taxon>
        <taxon>Nephilidae</taxon>
        <taxon>Nephila</taxon>
    </lineage>
</organism>
<dbReference type="AlphaFoldDB" id="A0A8X6TT36"/>
<proteinExistence type="predicted"/>
<evidence type="ECO:0000313" key="1">
    <source>
        <dbReference type="EMBL" id="GFT53149.1"/>
    </source>
</evidence>
<reference evidence="1" key="1">
    <citation type="submission" date="2020-08" db="EMBL/GenBank/DDBJ databases">
        <title>Multicomponent nature underlies the extraordinary mechanical properties of spider dragline silk.</title>
        <authorList>
            <person name="Kono N."/>
            <person name="Nakamura H."/>
            <person name="Mori M."/>
            <person name="Yoshida Y."/>
            <person name="Ohtoshi R."/>
            <person name="Malay A.D."/>
            <person name="Moran D.A.P."/>
            <person name="Tomita M."/>
            <person name="Numata K."/>
            <person name="Arakawa K."/>
        </authorList>
    </citation>
    <scope>NUCLEOTIDE SEQUENCE</scope>
</reference>
<gene>
    <name evidence="1" type="ORF">NPIL_423831</name>
</gene>
<accession>A0A8X6TT36</accession>
<name>A0A8X6TT36_NEPPI</name>
<sequence length="101" mass="11532">MRILSGYRELLSLLSVPPRVDGLLREYGALYEKFRVSPSEVIPTQSPLLIFITPSYSWPICEDTLHGQGLSVLSIFQNGVLPTERGYFLFRVAFILPCFFF</sequence>